<reference evidence="3" key="1">
    <citation type="submission" date="2023-02" db="EMBL/GenBank/DDBJ databases">
        <title>Kitasatospora phosalacinea NBRC 14627.</title>
        <authorList>
            <person name="Ichikawa N."/>
            <person name="Sato H."/>
            <person name="Tonouchi N."/>
        </authorList>
    </citation>
    <scope>NUCLEOTIDE SEQUENCE</scope>
    <source>
        <strain evidence="3">NBRC 14627</strain>
    </source>
</reference>
<gene>
    <name evidence="3" type="ORF">Kpho02_77290</name>
</gene>
<keyword evidence="1" id="KW-0732">Signal</keyword>
<dbReference type="CDD" id="cd00161">
    <property type="entry name" value="beta-trefoil_Ricin-like"/>
    <property type="match status" value="1"/>
</dbReference>
<evidence type="ECO:0000256" key="1">
    <source>
        <dbReference type="SAM" id="SignalP"/>
    </source>
</evidence>
<dbReference type="AlphaFoldDB" id="A0A9W6QJ70"/>
<dbReference type="InterPro" id="IPR035992">
    <property type="entry name" value="Ricin_B-like_lectins"/>
</dbReference>
<dbReference type="RefSeq" id="WP_285740955.1">
    <property type="nucleotide sequence ID" value="NZ_BSSA01000063.1"/>
</dbReference>
<dbReference type="SUPFAM" id="SSF50370">
    <property type="entry name" value="Ricin B-like lectins"/>
    <property type="match status" value="1"/>
</dbReference>
<evidence type="ECO:0000259" key="2">
    <source>
        <dbReference type="Pfam" id="PF14200"/>
    </source>
</evidence>
<feature type="signal peptide" evidence="1">
    <location>
        <begin position="1"/>
        <end position="27"/>
    </location>
</feature>
<dbReference type="PROSITE" id="PS50231">
    <property type="entry name" value="RICIN_B_LECTIN"/>
    <property type="match status" value="1"/>
</dbReference>
<dbReference type="Proteomes" id="UP001165041">
    <property type="component" value="Unassembled WGS sequence"/>
</dbReference>
<name>A0A9W6QJ70_9ACTN</name>
<dbReference type="EMBL" id="BSSA01000063">
    <property type="protein sequence ID" value="GLW75432.1"/>
    <property type="molecule type" value="Genomic_DNA"/>
</dbReference>
<organism evidence="3 4">
    <name type="scientific">Kitasatospora phosalacinea</name>
    <dbReference type="NCBI Taxonomy" id="2065"/>
    <lineage>
        <taxon>Bacteria</taxon>
        <taxon>Bacillati</taxon>
        <taxon>Actinomycetota</taxon>
        <taxon>Actinomycetes</taxon>
        <taxon>Kitasatosporales</taxon>
        <taxon>Streptomycetaceae</taxon>
        <taxon>Kitasatospora</taxon>
    </lineage>
</organism>
<proteinExistence type="predicted"/>
<feature type="chain" id="PRO_5040845987" description="Ricin B lectin domain-containing protein" evidence="1">
    <location>
        <begin position="28"/>
        <end position="169"/>
    </location>
</feature>
<accession>A0A9W6QJ70</accession>
<evidence type="ECO:0000313" key="3">
    <source>
        <dbReference type="EMBL" id="GLW75432.1"/>
    </source>
</evidence>
<evidence type="ECO:0000313" key="4">
    <source>
        <dbReference type="Proteomes" id="UP001165041"/>
    </source>
</evidence>
<protein>
    <recommendedName>
        <fullName evidence="2">Ricin B lectin domain-containing protein</fullName>
    </recommendedName>
</protein>
<sequence length="169" mass="17942">MRRKIIGILGMLVALAGFVLPAAPASAATDSVINPPGHYALATEISAPRCLVVFSNGSHGSQAVLTQCANYDDQSWYVPGAGSQGTIRNKYSGQCLTAQGGNNGAPAFTYQCTGLVDQQWRAVLVPYHNGSVWYQNVNSGKCLVVQGNSEGTAAMQYDCGNYADQYWQA</sequence>
<dbReference type="Gene3D" id="2.80.10.50">
    <property type="match status" value="1"/>
</dbReference>
<comment type="caution">
    <text evidence="3">The sequence shown here is derived from an EMBL/GenBank/DDBJ whole genome shotgun (WGS) entry which is preliminary data.</text>
</comment>
<dbReference type="Pfam" id="PF14200">
    <property type="entry name" value="RicinB_lectin_2"/>
    <property type="match status" value="1"/>
</dbReference>
<feature type="domain" description="Ricin B lectin" evidence="2">
    <location>
        <begin position="73"/>
        <end position="157"/>
    </location>
</feature>
<dbReference type="InterPro" id="IPR000772">
    <property type="entry name" value="Ricin_B_lectin"/>
</dbReference>